<evidence type="ECO:0000313" key="3">
    <source>
        <dbReference type="Proteomes" id="UP000642819"/>
    </source>
</evidence>
<keyword evidence="3" id="KW-1185">Reference proteome</keyword>
<dbReference type="Proteomes" id="UP000642819">
    <property type="component" value="Unassembled WGS sequence"/>
</dbReference>
<protein>
    <submittedName>
        <fullName evidence="2">Uncharacterized protein</fullName>
    </submittedName>
</protein>
<comment type="caution">
    <text evidence="2">The sequence shown here is derived from an EMBL/GenBank/DDBJ whole genome shotgun (WGS) entry which is preliminary data.</text>
</comment>
<feature type="region of interest" description="Disordered" evidence="1">
    <location>
        <begin position="32"/>
        <end position="53"/>
    </location>
</feature>
<organism evidence="2 3">
    <name type="scientific">Zhihengliuella salsuginis</name>
    <dbReference type="NCBI Taxonomy" id="578222"/>
    <lineage>
        <taxon>Bacteria</taxon>
        <taxon>Bacillati</taxon>
        <taxon>Actinomycetota</taxon>
        <taxon>Actinomycetes</taxon>
        <taxon>Micrococcales</taxon>
        <taxon>Micrococcaceae</taxon>
        <taxon>Zhihengliuella</taxon>
    </lineage>
</organism>
<evidence type="ECO:0000256" key="1">
    <source>
        <dbReference type="SAM" id="MobiDB-lite"/>
    </source>
</evidence>
<name>A0ABQ3GHP6_9MICC</name>
<sequence length="53" mass="5686">MVVLTSQFYADYNRDGEQVTVAAPHGSVIATYAKPAARAGRHGPTEPRPSTRS</sequence>
<reference evidence="3" key="1">
    <citation type="journal article" date="2019" name="Int. J. Syst. Evol. Microbiol.">
        <title>The Global Catalogue of Microorganisms (GCM) 10K type strain sequencing project: providing services to taxonomists for standard genome sequencing and annotation.</title>
        <authorList>
            <consortium name="The Broad Institute Genomics Platform"/>
            <consortium name="The Broad Institute Genome Sequencing Center for Infectious Disease"/>
            <person name="Wu L."/>
            <person name="Ma J."/>
        </authorList>
    </citation>
    <scope>NUCLEOTIDE SEQUENCE [LARGE SCALE GENOMIC DNA]</scope>
    <source>
        <strain evidence="3">KCTC 19466</strain>
    </source>
</reference>
<evidence type="ECO:0000313" key="2">
    <source>
        <dbReference type="EMBL" id="GHD06219.1"/>
    </source>
</evidence>
<proteinExistence type="predicted"/>
<accession>A0ABQ3GHP6</accession>
<dbReference type="EMBL" id="BMXK01000006">
    <property type="protein sequence ID" value="GHD06219.1"/>
    <property type="molecule type" value="Genomic_DNA"/>
</dbReference>
<gene>
    <name evidence="2" type="ORF">GCM10008096_15940</name>
</gene>